<gene>
    <name evidence="2" type="ORF">GCM10023321_73170</name>
</gene>
<feature type="region of interest" description="Disordered" evidence="1">
    <location>
        <begin position="87"/>
        <end position="112"/>
    </location>
</feature>
<sequence>MDVRDRVGKCAGSAPGGVVELAVSRRRAQFDDRRGQLLERAEGAVRQAGDVAHPAPRGVGVRGDRGPCLAQPGFQFLREPVNRLRGGFHGRRNRLAGAGGPATPVHQSDGDQ</sequence>
<organism evidence="2 3">
    <name type="scientific">Pseudonocardia eucalypti</name>
    <dbReference type="NCBI Taxonomy" id="648755"/>
    <lineage>
        <taxon>Bacteria</taxon>
        <taxon>Bacillati</taxon>
        <taxon>Actinomycetota</taxon>
        <taxon>Actinomycetes</taxon>
        <taxon>Pseudonocardiales</taxon>
        <taxon>Pseudonocardiaceae</taxon>
        <taxon>Pseudonocardia</taxon>
    </lineage>
</organism>
<dbReference type="Proteomes" id="UP001428817">
    <property type="component" value="Unassembled WGS sequence"/>
</dbReference>
<evidence type="ECO:0000256" key="1">
    <source>
        <dbReference type="SAM" id="MobiDB-lite"/>
    </source>
</evidence>
<evidence type="ECO:0000313" key="2">
    <source>
        <dbReference type="EMBL" id="GAA5172817.1"/>
    </source>
</evidence>
<keyword evidence="3" id="KW-1185">Reference proteome</keyword>
<dbReference type="EMBL" id="BAABJP010000052">
    <property type="protein sequence ID" value="GAA5172817.1"/>
    <property type="molecule type" value="Genomic_DNA"/>
</dbReference>
<accession>A0ABP9R7Y4</accession>
<protein>
    <submittedName>
        <fullName evidence="2">Uncharacterized protein</fullName>
    </submittedName>
</protein>
<evidence type="ECO:0000313" key="3">
    <source>
        <dbReference type="Proteomes" id="UP001428817"/>
    </source>
</evidence>
<name>A0ABP9R7Y4_9PSEU</name>
<reference evidence="3" key="1">
    <citation type="journal article" date="2019" name="Int. J. Syst. Evol. Microbiol.">
        <title>The Global Catalogue of Microorganisms (GCM) 10K type strain sequencing project: providing services to taxonomists for standard genome sequencing and annotation.</title>
        <authorList>
            <consortium name="The Broad Institute Genomics Platform"/>
            <consortium name="The Broad Institute Genome Sequencing Center for Infectious Disease"/>
            <person name="Wu L."/>
            <person name="Ma J."/>
        </authorList>
    </citation>
    <scope>NUCLEOTIDE SEQUENCE [LARGE SCALE GENOMIC DNA]</scope>
    <source>
        <strain evidence="3">JCM 18303</strain>
    </source>
</reference>
<comment type="caution">
    <text evidence="2">The sequence shown here is derived from an EMBL/GenBank/DDBJ whole genome shotgun (WGS) entry which is preliminary data.</text>
</comment>
<proteinExistence type="predicted"/>